<gene>
    <name evidence="1" type="ORF">L6452_38334</name>
</gene>
<comment type="caution">
    <text evidence="1">The sequence shown here is derived from an EMBL/GenBank/DDBJ whole genome shotgun (WGS) entry which is preliminary data.</text>
</comment>
<evidence type="ECO:0000313" key="1">
    <source>
        <dbReference type="EMBL" id="KAI3679027.1"/>
    </source>
</evidence>
<organism evidence="1 2">
    <name type="scientific">Arctium lappa</name>
    <name type="common">Greater burdock</name>
    <name type="synonym">Lappa major</name>
    <dbReference type="NCBI Taxonomy" id="4217"/>
    <lineage>
        <taxon>Eukaryota</taxon>
        <taxon>Viridiplantae</taxon>
        <taxon>Streptophyta</taxon>
        <taxon>Embryophyta</taxon>
        <taxon>Tracheophyta</taxon>
        <taxon>Spermatophyta</taxon>
        <taxon>Magnoliopsida</taxon>
        <taxon>eudicotyledons</taxon>
        <taxon>Gunneridae</taxon>
        <taxon>Pentapetalae</taxon>
        <taxon>asterids</taxon>
        <taxon>campanulids</taxon>
        <taxon>Asterales</taxon>
        <taxon>Asteraceae</taxon>
        <taxon>Carduoideae</taxon>
        <taxon>Cardueae</taxon>
        <taxon>Arctiinae</taxon>
        <taxon>Arctium</taxon>
    </lineage>
</organism>
<protein>
    <submittedName>
        <fullName evidence="1">Uncharacterized protein</fullName>
    </submittedName>
</protein>
<evidence type="ECO:0000313" key="2">
    <source>
        <dbReference type="Proteomes" id="UP001055879"/>
    </source>
</evidence>
<proteinExistence type="predicted"/>
<keyword evidence="2" id="KW-1185">Reference proteome</keyword>
<reference evidence="2" key="1">
    <citation type="journal article" date="2022" name="Mol. Ecol. Resour.">
        <title>The genomes of chicory, endive, great burdock and yacon provide insights into Asteraceae palaeo-polyploidization history and plant inulin production.</title>
        <authorList>
            <person name="Fan W."/>
            <person name="Wang S."/>
            <person name="Wang H."/>
            <person name="Wang A."/>
            <person name="Jiang F."/>
            <person name="Liu H."/>
            <person name="Zhao H."/>
            <person name="Xu D."/>
            <person name="Zhang Y."/>
        </authorList>
    </citation>
    <scope>NUCLEOTIDE SEQUENCE [LARGE SCALE GENOMIC DNA]</scope>
    <source>
        <strain evidence="2">cv. Niubang</strain>
    </source>
</reference>
<dbReference type="Proteomes" id="UP001055879">
    <property type="component" value="Linkage Group LG14"/>
</dbReference>
<reference evidence="1 2" key="2">
    <citation type="journal article" date="2022" name="Mol. Ecol. Resour.">
        <title>The genomes of chicory, endive, great burdock and yacon provide insights into Asteraceae paleo-polyploidization history and plant inulin production.</title>
        <authorList>
            <person name="Fan W."/>
            <person name="Wang S."/>
            <person name="Wang H."/>
            <person name="Wang A."/>
            <person name="Jiang F."/>
            <person name="Liu H."/>
            <person name="Zhao H."/>
            <person name="Xu D."/>
            <person name="Zhang Y."/>
        </authorList>
    </citation>
    <scope>NUCLEOTIDE SEQUENCE [LARGE SCALE GENOMIC DNA]</scope>
    <source>
        <strain evidence="2">cv. Niubang</strain>
    </source>
</reference>
<sequence>MKPHHISNDTSMIHECKRVGEKLRQAIQATVLAADNRTGSLESERRVPYAKEIKRPKRKTNAEDPMRTIMFLGLNKGSIRV</sequence>
<dbReference type="EMBL" id="CM042060">
    <property type="protein sequence ID" value="KAI3679027.1"/>
    <property type="molecule type" value="Genomic_DNA"/>
</dbReference>
<accession>A0ACB8Y689</accession>
<name>A0ACB8Y689_ARCLA</name>